<keyword evidence="2" id="KW-1185">Reference proteome</keyword>
<organism evidence="1 2">
    <name type="scientific">Rhodoglobus aureus</name>
    <dbReference type="NCBI Taxonomy" id="191497"/>
    <lineage>
        <taxon>Bacteria</taxon>
        <taxon>Bacillati</taxon>
        <taxon>Actinomycetota</taxon>
        <taxon>Actinomycetes</taxon>
        <taxon>Micrococcales</taxon>
        <taxon>Microbacteriaceae</taxon>
        <taxon>Rhodoglobus</taxon>
    </lineage>
</organism>
<dbReference type="Proteomes" id="UP001500943">
    <property type="component" value="Unassembled WGS sequence"/>
</dbReference>
<reference evidence="1 2" key="1">
    <citation type="journal article" date="2019" name="Int. J. Syst. Evol. Microbiol.">
        <title>The Global Catalogue of Microorganisms (GCM) 10K type strain sequencing project: providing services to taxonomists for standard genome sequencing and annotation.</title>
        <authorList>
            <consortium name="The Broad Institute Genomics Platform"/>
            <consortium name="The Broad Institute Genome Sequencing Center for Infectious Disease"/>
            <person name="Wu L."/>
            <person name="Ma J."/>
        </authorList>
    </citation>
    <scope>NUCLEOTIDE SEQUENCE [LARGE SCALE GENOMIC DNA]</scope>
    <source>
        <strain evidence="1 2">JCM 12762</strain>
    </source>
</reference>
<evidence type="ECO:0000313" key="1">
    <source>
        <dbReference type="EMBL" id="GAA1214947.1"/>
    </source>
</evidence>
<sequence>MNKDAVLLTATIRERCAIDDSEDPCWLWMGARVPAGYGFVGRGASRHFAHRLHFWASRSFAGELSDLGSIHHLCGQRACVNLKHLAPVSAFMNTIEAGARGVLLDRVKVLRDALRTADPYNPLLRDGWAVSSSTMRPKYNSPATNLSDTERLRLAAKREARRAAAEAHREFRFSQVMAVRALKASGTSTPDALKRVGVSRSGYCDWGIKLEAALRAEEL</sequence>
<dbReference type="EMBL" id="BAAAKW010000025">
    <property type="protein sequence ID" value="GAA1214947.1"/>
    <property type="molecule type" value="Genomic_DNA"/>
</dbReference>
<dbReference type="SUPFAM" id="SSF54060">
    <property type="entry name" value="His-Me finger endonucleases"/>
    <property type="match status" value="1"/>
</dbReference>
<name>A0ABN1VK77_9MICO</name>
<proteinExistence type="predicted"/>
<protein>
    <recommendedName>
        <fullName evidence="3">HNH nuclease domain-containing protein</fullName>
    </recommendedName>
</protein>
<dbReference type="InterPro" id="IPR044925">
    <property type="entry name" value="His-Me_finger_sf"/>
</dbReference>
<gene>
    <name evidence="1" type="ORF">GCM10009655_12700</name>
</gene>
<evidence type="ECO:0000313" key="2">
    <source>
        <dbReference type="Proteomes" id="UP001500943"/>
    </source>
</evidence>
<accession>A0ABN1VK77</accession>
<evidence type="ECO:0008006" key="3">
    <source>
        <dbReference type="Google" id="ProtNLM"/>
    </source>
</evidence>
<comment type="caution">
    <text evidence="1">The sequence shown here is derived from an EMBL/GenBank/DDBJ whole genome shotgun (WGS) entry which is preliminary data.</text>
</comment>